<reference evidence="1 2" key="1">
    <citation type="submission" date="2020-01" db="EMBL/GenBank/DDBJ databases">
        <title>Jiella pacifica sp. nov.</title>
        <authorList>
            <person name="Xue Z."/>
            <person name="Zhu S."/>
            <person name="Chen J."/>
            <person name="Yang J."/>
        </authorList>
    </citation>
    <scope>NUCLEOTIDE SEQUENCE [LARGE SCALE GENOMIC DNA]</scope>
    <source>
        <strain evidence="1 2">40Bstr34</strain>
    </source>
</reference>
<dbReference type="PANTHER" id="PTHR38436">
    <property type="entry name" value="POLYKETIDE CYCLASE SNOAL-LIKE DOMAIN"/>
    <property type="match status" value="1"/>
</dbReference>
<organism evidence="1 2">
    <name type="scientific">Jiella pacifica</name>
    <dbReference type="NCBI Taxonomy" id="2696469"/>
    <lineage>
        <taxon>Bacteria</taxon>
        <taxon>Pseudomonadati</taxon>
        <taxon>Pseudomonadota</taxon>
        <taxon>Alphaproteobacteria</taxon>
        <taxon>Hyphomicrobiales</taxon>
        <taxon>Aurantimonadaceae</taxon>
        <taxon>Jiella</taxon>
    </lineage>
</organism>
<keyword evidence="2" id="KW-1185">Reference proteome</keyword>
<sequence length="154" mass="17417">MARPASPIQADRRRVKGKFALAEVALSEHYRSYIACLNRQDWAGLGHFVDDDVRHNGRRLGLSGYREMLVKDFEDIPNLRFQIDLLVCEGARVAARLLFDCEPKGEFLGLKVAGRHVSFAENVFYEFNAMKITSVWSIIDKAAIEAQLCASRTV</sequence>
<dbReference type="RefSeq" id="WP_163460668.1">
    <property type="nucleotide sequence ID" value="NZ_JAAAMG010000001.1"/>
</dbReference>
<dbReference type="SUPFAM" id="SSF54427">
    <property type="entry name" value="NTF2-like"/>
    <property type="match status" value="1"/>
</dbReference>
<protein>
    <submittedName>
        <fullName evidence="1">Ester cyclase</fullName>
    </submittedName>
</protein>
<dbReference type="Proteomes" id="UP000469011">
    <property type="component" value="Unassembled WGS sequence"/>
</dbReference>
<proteinExistence type="predicted"/>
<dbReference type="PANTHER" id="PTHR38436:SF1">
    <property type="entry name" value="ESTER CYCLASE"/>
    <property type="match status" value="1"/>
</dbReference>
<evidence type="ECO:0000313" key="1">
    <source>
        <dbReference type="EMBL" id="NDW03050.1"/>
    </source>
</evidence>
<dbReference type="AlphaFoldDB" id="A0A6N9SVG4"/>
<dbReference type="InterPro" id="IPR032710">
    <property type="entry name" value="NTF2-like_dom_sf"/>
</dbReference>
<dbReference type="EMBL" id="JAAAMG010000001">
    <property type="protein sequence ID" value="NDW03050.1"/>
    <property type="molecule type" value="Genomic_DNA"/>
</dbReference>
<evidence type="ECO:0000313" key="2">
    <source>
        <dbReference type="Proteomes" id="UP000469011"/>
    </source>
</evidence>
<dbReference type="InterPro" id="IPR009959">
    <property type="entry name" value="Cyclase_SnoaL-like"/>
</dbReference>
<dbReference type="Gene3D" id="3.10.450.50">
    <property type="match status" value="1"/>
</dbReference>
<name>A0A6N9SVG4_9HYPH</name>
<gene>
    <name evidence="1" type="ORF">GTK09_01290</name>
</gene>
<dbReference type="Pfam" id="PF07366">
    <property type="entry name" value="SnoaL"/>
    <property type="match status" value="1"/>
</dbReference>
<comment type="caution">
    <text evidence="1">The sequence shown here is derived from an EMBL/GenBank/DDBJ whole genome shotgun (WGS) entry which is preliminary data.</text>
</comment>
<dbReference type="GO" id="GO:0030638">
    <property type="term" value="P:polyketide metabolic process"/>
    <property type="evidence" value="ECO:0007669"/>
    <property type="project" value="InterPro"/>
</dbReference>
<accession>A0A6N9SVG4</accession>